<dbReference type="NCBIfam" id="TIGR01414">
    <property type="entry name" value="autotrans_barl"/>
    <property type="match status" value="1"/>
</dbReference>
<name>A0ABV2K477_9GAMM</name>
<proteinExistence type="predicted"/>
<dbReference type="EMBL" id="JBEPMU010000011">
    <property type="protein sequence ID" value="MET3654858.1"/>
    <property type="molecule type" value="Genomic_DNA"/>
</dbReference>
<dbReference type="InterPro" id="IPR036709">
    <property type="entry name" value="Autotransporte_beta_dom_sf"/>
</dbReference>
<organism evidence="1 2">
    <name type="scientific">Dyella japonica</name>
    <dbReference type="NCBI Taxonomy" id="231455"/>
    <lineage>
        <taxon>Bacteria</taxon>
        <taxon>Pseudomonadati</taxon>
        <taxon>Pseudomonadota</taxon>
        <taxon>Gammaproteobacteria</taxon>
        <taxon>Lysobacterales</taxon>
        <taxon>Rhodanobacteraceae</taxon>
        <taxon>Dyella</taxon>
    </lineage>
</organism>
<comment type="caution">
    <text evidence="1">The sequence shown here is derived from an EMBL/GenBank/DDBJ whole genome shotgun (WGS) entry which is preliminary data.</text>
</comment>
<evidence type="ECO:0000313" key="2">
    <source>
        <dbReference type="Proteomes" id="UP001549184"/>
    </source>
</evidence>
<keyword evidence="2" id="KW-1185">Reference proteome</keyword>
<dbReference type="Gene3D" id="2.40.128.130">
    <property type="entry name" value="Autotransporter beta-domain"/>
    <property type="match status" value="1"/>
</dbReference>
<sequence length="86" mass="9066">GDVWQPYGRVNLWRDWGGQATTTYAGSDQVPLRNGSTRLELATGVTATLGAHVSLYGQLGYQWAVNAAAGGDHTGGLANVGLTYAW</sequence>
<gene>
    <name evidence="1" type="ORF">ABIC75_004606</name>
</gene>
<accession>A0ABV2K477</accession>
<dbReference type="SUPFAM" id="SSF103515">
    <property type="entry name" value="Autotransporter"/>
    <property type="match status" value="1"/>
</dbReference>
<dbReference type="Proteomes" id="UP001549184">
    <property type="component" value="Unassembled WGS sequence"/>
</dbReference>
<dbReference type="InterPro" id="IPR006315">
    <property type="entry name" value="OM_autotransptr_brl_dom"/>
</dbReference>
<evidence type="ECO:0000313" key="1">
    <source>
        <dbReference type="EMBL" id="MET3654858.1"/>
    </source>
</evidence>
<feature type="non-terminal residue" evidence="1">
    <location>
        <position position="1"/>
    </location>
</feature>
<reference evidence="1 2" key="1">
    <citation type="submission" date="2024-06" db="EMBL/GenBank/DDBJ databases">
        <title>Sorghum-associated microbial communities from plants grown in Nebraska, USA.</title>
        <authorList>
            <person name="Schachtman D."/>
        </authorList>
    </citation>
    <scope>NUCLEOTIDE SEQUENCE [LARGE SCALE GENOMIC DNA]</scope>
    <source>
        <strain evidence="1 2">1073</strain>
    </source>
</reference>
<dbReference type="RefSeq" id="WP_354016179.1">
    <property type="nucleotide sequence ID" value="NZ_JBEPMU010000011.1"/>
</dbReference>
<protein>
    <submittedName>
        <fullName evidence="1">Outer membrane autotransporter protein</fullName>
    </submittedName>
</protein>